<dbReference type="InterPro" id="IPR051693">
    <property type="entry name" value="UPF0046_metallophosphoest"/>
</dbReference>
<accession>A0A8R1U4I0</accession>
<gene>
    <name evidence="2" type="primary">WBGene00091225</name>
</gene>
<sequence>MRHLTAFVLLAVFSSDSARKIVDENSQEALWEAVKHRYVQWNVTIKDGEVNRPPRRGPFLKVVCTSDTHANLAKIMDKIPDGDVLIHAGDFTNFGTVKEIEEFDALMGTLPHRHKLVIAGNHELGFDETENLDIRRKKYQNNGTEFGYELLGNVTYLQDSHFEIDGLVFYGSPWHPLKGYPFYRPRNLIGKEWSRFKRKIDVLITHIPPLGYLDLYPPVERWGDFALLNRINDLRPQFHVFGHNHYNFGALSNGPTTFMNVASKRGKGSDYNAPLVFYIATNRPR</sequence>
<dbReference type="Gene3D" id="3.60.21.10">
    <property type="match status" value="1"/>
</dbReference>
<protein>
    <submittedName>
        <fullName evidence="2">Calcineurin-like phosphoesterase</fullName>
    </submittedName>
</protein>
<dbReference type="InterPro" id="IPR029052">
    <property type="entry name" value="Metallo-depent_PP-like"/>
</dbReference>
<dbReference type="Pfam" id="PF00149">
    <property type="entry name" value="Metallophos"/>
    <property type="match status" value="1"/>
</dbReference>
<dbReference type="OrthoDB" id="630188at2759"/>
<comment type="similarity">
    <text evidence="1">Belongs to the UPF0046 family.</text>
</comment>
<dbReference type="PANTHER" id="PTHR12905:SF19">
    <property type="entry name" value="UPF0046 PROTEIN K07C11.7"/>
    <property type="match status" value="1"/>
</dbReference>
<dbReference type="InterPro" id="IPR004843">
    <property type="entry name" value="Calcineurin-like_PHP"/>
</dbReference>
<dbReference type="PANTHER" id="PTHR12905">
    <property type="entry name" value="METALLOPHOSPHOESTERASE"/>
    <property type="match status" value="1"/>
</dbReference>
<keyword evidence="3" id="KW-1185">Reference proteome</keyword>
<dbReference type="GO" id="GO:0016787">
    <property type="term" value="F:hydrolase activity"/>
    <property type="evidence" value="ECO:0007669"/>
    <property type="project" value="InterPro"/>
</dbReference>
<dbReference type="OMA" id="RIRIVCL"/>
<proteinExistence type="inferred from homology"/>
<dbReference type="CDD" id="cd07379">
    <property type="entry name" value="MPP_239FB"/>
    <property type="match status" value="1"/>
</dbReference>
<evidence type="ECO:0000256" key="1">
    <source>
        <dbReference type="ARBA" id="ARBA00007993"/>
    </source>
</evidence>
<evidence type="ECO:0000313" key="2">
    <source>
        <dbReference type="EnsemblMetazoa" id="PPA01671.1"/>
    </source>
</evidence>
<reference evidence="2" key="2">
    <citation type="submission" date="2022-06" db="UniProtKB">
        <authorList>
            <consortium name="EnsemblMetazoa"/>
        </authorList>
    </citation>
    <scope>IDENTIFICATION</scope>
    <source>
        <strain evidence="2">PS312</strain>
    </source>
</reference>
<dbReference type="EnsemblMetazoa" id="PPA01671.1">
    <property type="protein sequence ID" value="PPA01671.1"/>
    <property type="gene ID" value="WBGene00091225"/>
</dbReference>
<accession>A0A454XWP6</accession>
<dbReference type="Proteomes" id="UP000005239">
    <property type="component" value="Unassembled WGS sequence"/>
</dbReference>
<dbReference type="SUPFAM" id="SSF56300">
    <property type="entry name" value="Metallo-dependent phosphatases"/>
    <property type="match status" value="1"/>
</dbReference>
<organism evidence="2 3">
    <name type="scientific">Pristionchus pacificus</name>
    <name type="common">Parasitic nematode worm</name>
    <dbReference type="NCBI Taxonomy" id="54126"/>
    <lineage>
        <taxon>Eukaryota</taxon>
        <taxon>Metazoa</taxon>
        <taxon>Ecdysozoa</taxon>
        <taxon>Nematoda</taxon>
        <taxon>Chromadorea</taxon>
        <taxon>Rhabditida</taxon>
        <taxon>Rhabditina</taxon>
        <taxon>Diplogasteromorpha</taxon>
        <taxon>Diplogasteroidea</taxon>
        <taxon>Neodiplogasteridae</taxon>
        <taxon>Pristionchus</taxon>
    </lineage>
</organism>
<reference evidence="3" key="1">
    <citation type="journal article" date="2008" name="Nat. Genet.">
        <title>The Pristionchus pacificus genome provides a unique perspective on nematode lifestyle and parasitism.</title>
        <authorList>
            <person name="Dieterich C."/>
            <person name="Clifton S.W."/>
            <person name="Schuster L.N."/>
            <person name="Chinwalla A."/>
            <person name="Delehaunty K."/>
            <person name="Dinkelacker I."/>
            <person name="Fulton L."/>
            <person name="Fulton R."/>
            <person name="Godfrey J."/>
            <person name="Minx P."/>
            <person name="Mitreva M."/>
            <person name="Roeseler W."/>
            <person name="Tian H."/>
            <person name="Witte H."/>
            <person name="Yang S.P."/>
            <person name="Wilson R.K."/>
            <person name="Sommer R.J."/>
        </authorList>
    </citation>
    <scope>NUCLEOTIDE SEQUENCE [LARGE SCALE GENOMIC DNA]</scope>
    <source>
        <strain evidence="3">PS312</strain>
    </source>
</reference>
<name>A0A454XWP6_PRIPA</name>
<evidence type="ECO:0000313" key="3">
    <source>
        <dbReference type="Proteomes" id="UP000005239"/>
    </source>
</evidence>
<dbReference type="AlphaFoldDB" id="A0A454XWP6"/>